<evidence type="ECO:0000256" key="7">
    <source>
        <dbReference type="ARBA" id="ARBA00022723"/>
    </source>
</evidence>
<keyword evidence="4 12" id="KW-0934">Plastid</keyword>
<evidence type="ECO:0000313" key="12">
    <source>
        <dbReference type="EMBL" id="QOY46363.1"/>
    </source>
</evidence>
<evidence type="ECO:0000256" key="9">
    <source>
        <dbReference type="ARBA" id="ARBA00022842"/>
    </source>
</evidence>
<keyword evidence="6" id="KW-0548">Nucleotidyltransferase</keyword>
<dbReference type="Gene3D" id="4.10.860.120">
    <property type="entry name" value="RNA polymerase II, clamp domain"/>
    <property type="match status" value="1"/>
</dbReference>
<evidence type="ECO:0000259" key="11">
    <source>
        <dbReference type="Pfam" id="PF04997"/>
    </source>
</evidence>
<dbReference type="InterPro" id="IPR007080">
    <property type="entry name" value="RNA_pol_Rpb1_1"/>
</dbReference>
<evidence type="ECO:0000256" key="10">
    <source>
        <dbReference type="ARBA" id="ARBA00023163"/>
    </source>
</evidence>
<keyword evidence="9" id="KW-0460">Magnesium</keyword>
<evidence type="ECO:0000256" key="2">
    <source>
        <dbReference type="ARBA" id="ARBA00022478"/>
    </source>
</evidence>
<dbReference type="GO" id="GO:0006351">
    <property type="term" value="P:DNA-templated transcription"/>
    <property type="evidence" value="ECO:0007669"/>
    <property type="project" value="InterPro"/>
</dbReference>
<keyword evidence="10" id="KW-0804">Transcription</keyword>
<feature type="domain" description="RNA polymerase Rpb1" evidence="11">
    <location>
        <begin position="9"/>
        <end position="142"/>
    </location>
</feature>
<gene>
    <name evidence="12" type="primary">rpoC1</name>
</gene>
<reference evidence="12" key="1">
    <citation type="submission" date="2020-08" db="EMBL/GenBank/DDBJ databases">
        <title>Complete chloroplast genome sequence of Mucuna prurien and its phylogenetic position.</title>
        <authorList>
            <person name="Yuan X.X."/>
        </authorList>
    </citation>
    <scope>NUCLEOTIDE SEQUENCE</scope>
</reference>
<dbReference type="InterPro" id="IPR044893">
    <property type="entry name" value="RNA_pol_Rpb1_clamp_domain"/>
</dbReference>
<geneLocation type="plastid" evidence="12"/>
<dbReference type="Pfam" id="PF04997">
    <property type="entry name" value="RNA_pol_Rpb1_1"/>
    <property type="match status" value="1"/>
</dbReference>
<proteinExistence type="predicted"/>
<dbReference type="EMBL" id="MT919240">
    <property type="protein sequence ID" value="QOY46363.1"/>
    <property type="molecule type" value="Genomic_DNA"/>
</dbReference>
<accession>A0A873AEQ6</accession>
<keyword evidence="5" id="KW-0808">Transferase</keyword>
<dbReference type="GO" id="GO:0003899">
    <property type="term" value="F:DNA-directed RNA polymerase activity"/>
    <property type="evidence" value="ECO:0007669"/>
    <property type="project" value="UniProtKB-EC"/>
</dbReference>
<sequence length="953" mass="112529">MIDQYKHQQLRIGSVSPQQISAWAKKILPNGEIVGEVTKPYTFHYKTNKPEKDGLFCERIFGPIKSGICACGNYRVIRDKKDDPKFCEQCGVEFIDSRIRRYQMGYIKLACLVTHVWYLKRLPSYIANLLDKSLKELESLVYCDVSFDKNFYCTDSESETVIPFNLIGMPSISHVSWNEKHETQNYGCIEYSLIKRELVYGQFSNKKYEIININFKLYVPREKKNIFSCRISDSIFFRKNRNYVQISKYIVVAEVYTSHIGLRTSLQNHRGDVWTKKIEWNDTKTNKSLMNFGILFYLINLINPFLKIPHSKGSRLLKNFTFHFFSALIENWINNKENKKKRICQRNVDWYLLRTRVKSKPFSFRLEFFYRFSKSKPFVFFIWYNYLSRMKGNLHVRFSKGEILLDWILSQFFVCKTRSKKTHFLTITRFIRIRNPILETQHTTFFYYPRFSYISKSRNFKWSGCYPRTIGRSGFENSYGFFVDRMERIRGRGIPGQSKRMGRSKSWKKKEFFGSTHRISSAFSPNKYRTRMDGFMSFTSSSSRIETDYSNRWGLTNELSYSSTIYKSYLSESYSYRFINNKLIYSRRISNVSGEIGTRSRGYTSSSWNPRTTDEGRSQKGLQIIFSYNSGQRGKISRDSTWETGSLFGSFCHCCRSITFITLMWIAPRNSNRTFPDISNSWSNSKTFCFEHRNCKELNSGKRTDCMGNTSRSYAGTSRIAEWSADSASIRYTGIPTHFSRGACYLFASISLYGIQCRLSWGSNGCSCAFIFRSSSRSSFTYVFSYEPPVSGYWGSYFRTNSRYAYWTLHINERESSRYLFKYVYSTELRKFYKSKKCKNSRSLLLVYEKKRTLFLLFLCCNWSLSTKKNKLRLSFVAPVATRSTHYFVKRSSYRSSLCIFRYLSSNLSALSSSKKYKKRNSFYIHSNQCWSYFFLSRNRRSYTRFLPGLFIC</sequence>
<dbReference type="SUPFAM" id="SSF64484">
    <property type="entry name" value="beta and beta-prime subunits of DNA dependent RNA-polymerase"/>
    <property type="match status" value="1"/>
</dbReference>
<dbReference type="GeneID" id="63645468"/>
<evidence type="ECO:0000256" key="5">
    <source>
        <dbReference type="ARBA" id="ARBA00022679"/>
    </source>
</evidence>
<dbReference type="RefSeq" id="YP_010039889.1">
    <property type="nucleotide sequence ID" value="NC_054176.1"/>
</dbReference>
<evidence type="ECO:0000256" key="3">
    <source>
        <dbReference type="ARBA" id="ARBA00022528"/>
    </source>
</evidence>
<evidence type="ECO:0000256" key="4">
    <source>
        <dbReference type="ARBA" id="ARBA00022640"/>
    </source>
</evidence>
<evidence type="ECO:0000256" key="6">
    <source>
        <dbReference type="ARBA" id="ARBA00022695"/>
    </source>
</evidence>
<dbReference type="GO" id="GO:0003677">
    <property type="term" value="F:DNA binding"/>
    <property type="evidence" value="ECO:0007669"/>
    <property type="project" value="InterPro"/>
</dbReference>
<dbReference type="EC" id="2.7.7.6" evidence="1"/>
<organism evidence="12">
    <name type="scientific">Mucuna pruriens</name>
    <name type="common">Velvet bean</name>
    <name type="synonym">Dolichos pruriens</name>
    <dbReference type="NCBI Taxonomy" id="157652"/>
    <lineage>
        <taxon>Eukaryota</taxon>
        <taxon>Viridiplantae</taxon>
        <taxon>Streptophyta</taxon>
        <taxon>Embryophyta</taxon>
        <taxon>Tracheophyta</taxon>
        <taxon>Spermatophyta</taxon>
        <taxon>Magnoliopsida</taxon>
        <taxon>eudicotyledons</taxon>
        <taxon>Gunneridae</taxon>
        <taxon>Pentapetalae</taxon>
        <taxon>rosids</taxon>
        <taxon>fabids</taxon>
        <taxon>Fabales</taxon>
        <taxon>Fabaceae</taxon>
        <taxon>Papilionoideae</taxon>
        <taxon>50 kb inversion clade</taxon>
        <taxon>NPAAA clade</taxon>
        <taxon>indigoferoid/millettioid clade</taxon>
        <taxon>Phaseoleae</taxon>
        <taxon>Mucuna</taxon>
    </lineage>
</organism>
<keyword evidence="3" id="KW-0150">Chloroplast</keyword>
<name>A0A873AEQ6_MUCPR</name>
<dbReference type="AlphaFoldDB" id="A0A873AEQ6"/>
<keyword evidence="2" id="KW-0240">DNA-directed RNA polymerase</keyword>
<keyword evidence="8" id="KW-0862">Zinc</keyword>
<dbReference type="FunFam" id="4.10.860.120:FF:000007">
    <property type="entry name" value="DNA-directed RNA polymerase subunit gamma"/>
    <property type="match status" value="1"/>
</dbReference>
<dbReference type="GO" id="GO:0000428">
    <property type="term" value="C:DNA-directed RNA polymerase complex"/>
    <property type="evidence" value="ECO:0007669"/>
    <property type="project" value="UniProtKB-KW"/>
</dbReference>
<evidence type="ECO:0000256" key="8">
    <source>
        <dbReference type="ARBA" id="ARBA00022833"/>
    </source>
</evidence>
<keyword evidence="7" id="KW-0479">Metal-binding</keyword>
<dbReference type="GO" id="GO:0046872">
    <property type="term" value="F:metal ion binding"/>
    <property type="evidence" value="ECO:0007669"/>
    <property type="project" value="UniProtKB-KW"/>
</dbReference>
<evidence type="ECO:0000256" key="1">
    <source>
        <dbReference type="ARBA" id="ARBA00012418"/>
    </source>
</evidence>
<protein>
    <recommendedName>
        <fullName evidence="1">DNA-directed RNA polymerase</fullName>
        <ecNumber evidence="1">2.7.7.6</ecNumber>
    </recommendedName>
</protein>